<dbReference type="PANTHER" id="PTHR47053:SF1">
    <property type="entry name" value="MUREIN DD-ENDOPEPTIDASE MEPH-RELATED"/>
    <property type="match status" value="1"/>
</dbReference>
<dbReference type="STRING" id="1763538.LPB68_13370"/>
<keyword evidence="2" id="KW-0645">Protease</keyword>
<evidence type="ECO:0000256" key="4">
    <source>
        <dbReference type="ARBA" id="ARBA00022807"/>
    </source>
</evidence>
<dbReference type="SUPFAM" id="SSF54001">
    <property type="entry name" value="Cysteine proteinases"/>
    <property type="match status" value="1"/>
</dbReference>
<protein>
    <recommendedName>
        <fullName evidence="6">NlpC/P60 domain-containing protein</fullName>
    </recommendedName>
</protein>
<dbReference type="InterPro" id="IPR012854">
    <property type="entry name" value="Cu_amine_oxidase-like_N"/>
</dbReference>
<dbReference type="InterPro" id="IPR038765">
    <property type="entry name" value="Papain-like_cys_pep_sf"/>
</dbReference>
<dbReference type="InterPro" id="IPR036582">
    <property type="entry name" value="Mao_N_sf"/>
</dbReference>
<feature type="chain" id="PRO_5038508235" description="NlpC/P60 domain-containing protein" evidence="5">
    <location>
        <begin position="21"/>
        <end position="297"/>
    </location>
</feature>
<feature type="signal peptide" evidence="5">
    <location>
        <begin position="1"/>
        <end position="20"/>
    </location>
</feature>
<dbReference type="AlphaFoldDB" id="A0A167B7M4"/>
<keyword evidence="8" id="KW-1185">Reference proteome</keyword>
<evidence type="ECO:0000259" key="6">
    <source>
        <dbReference type="PROSITE" id="PS51935"/>
    </source>
</evidence>
<dbReference type="Pfam" id="PF07833">
    <property type="entry name" value="Cu_amine_oxidN1"/>
    <property type="match status" value="1"/>
</dbReference>
<dbReference type="KEGG" id="pcx:LPB68_13370"/>
<organism evidence="7 8">
    <name type="scientific">Paenibacillus crassostreae</name>
    <dbReference type="NCBI Taxonomy" id="1763538"/>
    <lineage>
        <taxon>Bacteria</taxon>
        <taxon>Bacillati</taxon>
        <taxon>Bacillota</taxon>
        <taxon>Bacilli</taxon>
        <taxon>Bacillales</taxon>
        <taxon>Paenibacillaceae</taxon>
        <taxon>Paenibacillus</taxon>
    </lineage>
</organism>
<evidence type="ECO:0000313" key="7">
    <source>
        <dbReference type="EMBL" id="OAB71808.1"/>
    </source>
</evidence>
<evidence type="ECO:0000256" key="1">
    <source>
        <dbReference type="ARBA" id="ARBA00007074"/>
    </source>
</evidence>
<sequence length="297" mass="33209">MFKRTTVQLMFKLIITSVMISMCISCNNTSNNKTASEGKPTVFSDQNVYTDPSSGTTWVPLESVVQSLGLRMHDSENSVQFGYTDPMYEVYPGQLQALALGSSTTLQEAPTRRNGKSYMTLRSLSHLLQTSVYWNQPEHRIEISSLQDAGTPPSNQIQMKSLRATSTTVDTDKLISYAKKYLGVPYEFGAQPYAQSKTFDCSSFTQHVFSKFNRDLPRLARSQGNEGMEVSRNNLNPGDLIFFTVEGRFKSDAIPGHVGIYIGDGKFIHTWGEPGVQISNLDTGYWSDVILFMRSIL</sequence>
<dbReference type="PANTHER" id="PTHR47053">
    <property type="entry name" value="MUREIN DD-ENDOPEPTIDASE MEPH-RELATED"/>
    <property type="match status" value="1"/>
</dbReference>
<dbReference type="PROSITE" id="PS51935">
    <property type="entry name" value="NLPC_P60"/>
    <property type="match status" value="1"/>
</dbReference>
<keyword evidence="4" id="KW-0788">Thiol protease</keyword>
<dbReference type="OrthoDB" id="9813118at2"/>
<name>A0A167B7M4_9BACL</name>
<comment type="caution">
    <text evidence="7">The sequence shown here is derived from an EMBL/GenBank/DDBJ whole genome shotgun (WGS) entry which is preliminary data.</text>
</comment>
<keyword evidence="3" id="KW-0378">Hydrolase</keyword>
<comment type="similarity">
    <text evidence="1">Belongs to the peptidase C40 family.</text>
</comment>
<gene>
    <name evidence="7" type="ORF">PNBC_17520</name>
</gene>
<feature type="domain" description="NlpC/P60" evidence="6">
    <location>
        <begin position="168"/>
        <end position="297"/>
    </location>
</feature>
<dbReference type="GO" id="GO:0006508">
    <property type="term" value="P:proteolysis"/>
    <property type="evidence" value="ECO:0007669"/>
    <property type="project" value="UniProtKB-KW"/>
</dbReference>
<dbReference type="InterPro" id="IPR051202">
    <property type="entry name" value="Peptidase_C40"/>
</dbReference>
<dbReference type="Pfam" id="PF00877">
    <property type="entry name" value="NLPC_P60"/>
    <property type="match status" value="1"/>
</dbReference>
<evidence type="ECO:0000256" key="2">
    <source>
        <dbReference type="ARBA" id="ARBA00022670"/>
    </source>
</evidence>
<dbReference type="Gene3D" id="3.90.1720.10">
    <property type="entry name" value="endopeptidase domain like (from Nostoc punctiforme)"/>
    <property type="match status" value="1"/>
</dbReference>
<evidence type="ECO:0000256" key="3">
    <source>
        <dbReference type="ARBA" id="ARBA00022801"/>
    </source>
</evidence>
<dbReference type="GO" id="GO:0008234">
    <property type="term" value="F:cysteine-type peptidase activity"/>
    <property type="evidence" value="ECO:0007669"/>
    <property type="project" value="UniProtKB-KW"/>
</dbReference>
<proteinExistence type="inferred from homology"/>
<accession>A0A167B7M4</accession>
<evidence type="ECO:0000256" key="5">
    <source>
        <dbReference type="SAM" id="SignalP"/>
    </source>
</evidence>
<dbReference type="Proteomes" id="UP000077134">
    <property type="component" value="Unassembled WGS sequence"/>
</dbReference>
<dbReference type="InterPro" id="IPR000064">
    <property type="entry name" value="NLP_P60_dom"/>
</dbReference>
<dbReference type="EMBL" id="LSFN01000036">
    <property type="protein sequence ID" value="OAB71808.1"/>
    <property type="molecule type" value="Genomic_DNA"/>
</dbReference>
<dbReference type="SUPFAM" id="SSF55383">
    <property type="entry name" value="Copper amine oxidase, domain N"/>
    <property type="match status" value="1"/>
</dbReference>
<evidence type="ECO:0000313" key="8">
    <source>
        <dbReference type="Proteomes" id="UP000077134"/>
    </source>
</evidence>
<dbReference type="RefSeq" id="WP_068660412.1">
    <property type="nucleotide sequence ID" value="NZ_CP017770.1"/>
</dbReference>
<reference evidence="7 8" key="1">
    <citation type="submission" date="2016-02" db="EMBL/GenBank/DDBJ databases">
        <title>Paenibacillus sp. LPB0068, isolated from Crassostrea gigas.</title>
        <authorList>
            <person name="Shin S.-K."/>
            <person name="Yi H."/>
        </authorList>
    </citation>
    <scope>NUCLEOTIDE SEQUENCE [LARGE SCALE GENOMIC DNA]</scope>
    <source>
        <strain evidence="7 8">LPB0068</strain>
    </source>
</reference>
<keyword evidence="5" id="KW-0732">Signal</keyword>